<dbReference type="Pfam" id="PF13356">
    <property type="entry name" value="Arm-DNA-bind_3"/>
    <property type="match status" value="1"/>
</dbReference>
<dbReference type="GO" id="GO:0015074">
    <property type="term" value="P:DNA integration"/>
    <property type="evidence" value="ECO:0007669"/>
    <property type="project" value="UniProtKB-KW"/>
</dbReference>
<dbReference type="RefSeq" id="WP_071988356.1">
    <property type="nucleotide sequence ID" value="NZ_CABGZJ010000002.1"/>
</dbReference>
<reference evidence="4 5" key="1">
    <citation type="submission" date="2017-11" db="EMBL/GenBank/DDBJ databases">
        <authorList>
            <person name="Han C.G."/>
        </authorList>
    </citation>
    <scope>NUCLEOTIDE SEQUENCE [LARGE SCALE GENOMIC DNA]</scope>
    <source>
        <strain evidence="4 5">A11</strain>
    </source>
</reference>
<reference evidence="4 5" key="2">
    <citation type="submission" date="2018-01" db="EMBL/GenBank/DDBJ databases">
        <title>Genomic study of Klebsiella pneumoniae.</title>
        <authorList>
            <person name="Yang Y."/>
            <person name="Bicalho R."/>
        </authorList>
    </citation>
    <scope>NUCLEOTIDE SEQUENCE [LARGE SCALE GENOMIC DNA]</scope>
    <source>
        <strain evidence="4 5">A11</strain>
    </source>
</reference>
<dbReference type="InterPro" id="IPR025166">
    <property type="entry name" value="Integrase_DNA_bind_dom"/>
</dbReference>
<gene>
    <name evidence="4" type="ORF">CWN50_07870</name>
</gene>
<name>A0A2J4RGH8_9ENTR</name>
<sequence length="128" mass="14517">MPLSDTAIRNADIRSKNYSLTDMDGLSLFVSKTGTKSWHFRYYQNGKQNRLSFGSYPEISLSEARVLRHPLVLQPLGPAKHLRRSDCEYPCGRDVSGVTRILAGGADAGGRQDRRGSNRLYQWWNSRN</sequence>
<comment type="similarity">
    <text evidence="1">Belongs to the 'phage' integrase family.</text>
</comment>
<dbReference type="AlphaFoldDB" id="A0A2J4RGH8"/>
<dbReference type="Gene3D" id="3.30.160.390">
    <property type="entry name" value="Integrase, DNA-binding domain"/>
    <property type="match status" value="1"/>
</dbReference>
<feature type="domain" description="Integrase DNA-binding" evidence="3">
    <location>
        <begin position="3"/>
        <end position="68"/>
    </location>
</feature>
<dbReference type="InterPro" id="IPR050808">
    <property type="entry name" value="Phage_Integrase"/>
</dbReference>
<keyword evidence="2" id="KW-0229">DNA integration</keyword>
<evidence type="ECO:0000313" key="5">
    <source>
        <dbReference type="Proteomes" id="UP000234505"/>
    </source>
</evidence>
<comment type="caution">
    <text evidence="4">The sequence shown here is derived from an EMBL/GenBank/DDBJ whole genome shotgun (WGS) entry which is preliminary data.</text>
</comment>
<dbReference type="InterPro" id="IPR038488">
    <property type="entry name" value="Integrase_DNA-bd_sf"/>
</dbReference>
<organism evidence="4 5">
    <name type="scientific">Klebsiella michiganensis</name>
    <dbReference type="NCBI Taxonomy" id="1134687"/>
    <lineage>
        <taxon>Bacteria</taxon>
        <taxon>Pseudomonadati</taxon>
        <taxon>Pseudomonadota</taxon>
        <taxon>Gammaproteobacteria</taxon>
        <taxon>Enterobacterales</taxon>
        <taxon>Enterobacteriaceae</taxon>
        <taxon>Klebsiella/Raoultella group</taxon>
        <taxon>Klebsiella</taxon>
    </lineage>
</organism>
<dbReference type="PANTHER" id="PTHR30629:SF2">
    <property type="entry name" value="PROPHAGE INTEGRASE INTS-RELATED"/>
    <property type="match status" value="1"/>
</dbReference>
<evidence type="ECO:0000256" key="1">
    <source>
        <dbReference type="ARBA" id="ARBA00008857"/>
    </source>
</evidence>
<dbReference type="PANTHER" id="PTHR30629">
    <property type="entry name" value="PROPHAGE INTEGRASE"/>
    <property type="match status" value="1"/>
</dbReference>
<evidence type="ECO:0000259" key="3">
    <source>
        <dbReference type="Pfam" id="PF13356"/>
    </source>
</evidence>
<protein>
    <submittedName>
        <fullName evidence="4">DUF4102 domain-containing protein</fullName>
    </submittedName>
</protein>
<accession>A0A2J4RGH8</accession>
<proteinExistence type="inferred from homology"/>
<dbReference type="EMBL" id="PIDS01000177">
    <property type="protein sequence ID" value="PLL42440.1"/>
    <property type="molecule type" value="Genomic_DNA"/>
</dbReference>
<dbReference type="Proteomes" id="UP000234505">
    <property type="component" value="Unassembled WGS sequence"/>
</dbReference>
<evidence type="ECO:0000313" key="4">
    <source>
        <dbReference type="EMBL" id="PLL42440.1"/>
    </source>
</evidence>
<evidence type="ECO:0000256" key="2">
    <source>
        <dbReference type="ARBA" id="ARBA00022908"/>
    </source>
</evidence>